<dbReference type="Gene3D" id="3.40.190.10">
    <property type="entry name" value="Periplasmic binding protein-like II"/>
    <property type="match status" value="2"/>
</dbReference>
<keyword evidence="1 2" id="KW-0732">Signal</keyword>
<name>A0ABY8VK77_9CORY</name>
<evidence type="ECO:0000256" key="2">
    <source>
        <dbReference type="SAM" id="SignalP"/>
    </source>
</evidence>
<keyword evidence="4" id="KW-1185">Reference proteome</keyword>
<dbReference type="PANTHER" id="PTHR30006">
    <property type="entry name" value="THIAMINE-BINDING PERIPLASMIC PROTEIN-RELATED"/>
    <property type="match status" value="1"/>
</dbReference>
<dbReference type="EMBL" id="CP126970">
    <property type="protein sequence ID" value="WIM69452.1"/>
    <property type="molecule type" value="Genomic_DNA"/>
</dbReference>
<organism evidence="3 4">
    <name type="scientific">Corynebacterium suedekumii</name>
    <dbReference type="NCBI Taxonomy" id="3049801"/>
    <lineage>
        <taxon>Bacteria</taxon>
        <taxon>Bacillati</taxon>
        <taxon>Actinomycetota</taxon>
        <taxon>Actinomycetes</taxon>
        <taxon>Mycobacteriales</taxon>
        <taxon>Corynebacteriaceae</taxon>
        <taxon>Corynebacterium</taxon>
    </lineage>
</organism>
<dbReference type="SUPFAM" id="SSF53850">
    <property type="entry name" value="Periplasmic binding protein-like II"/>
    <property type="match status" value="1"/>
</dbReference>
<gene>
    <name evidence="3" type="ORF">QP029_09335</name>
</gene>
<dbReference type="Proteomes" id="UP001238805">
    <property type="component" value="Chromosome"/>
</dbReference>
<dbReference type="RefSeq" id="WP_284874046.1">
    <property type="nucleotide sequence ID" value="NZ_CP126970.1"/>
</dbReference>
<dbReference type="Pfam" id="PF01547">
    <property type="entry name" value="SBP_bac_1"/>
    <property type="match status" value="1"/>
</dbReference>
<reference evidence="3 4" key="1">
    <citation type="submission" date="2023-05" db="EMBL/GenBank/DDBJ databases">
        <title>Corynebacterium suedekumii sp. nov. and Corynebacterium breve sp. nov. isolated from raw cow's milk.</title>
        <authorList>
            <person name="Baer M.K."/>
            <person name="Mehl L."/>
            <person name="Hellmuth R."/>
            <person name="Marke G."/>
            <person name="Lipski A."/>
        </authorList>
    </citation>
    <scope>NUCLEOTIDE SEQUENCE [LARGE SCALE GENOMIC DNA]</scope>
    <source>
        <strain evidence="3 4">LM112</strain>
    </source>
</reference>
<feature type="chain" id="PRO_5047077368" evidence="2">
    <location>
        <begin position="25"/>
        <end position="394"/>
    </location>
</feature>
<sequence length="394" mass="42443">MSPLNIRTYAAVALALPLSISLVACGGGTPTDGDSADATPTDANADLNELSHEELVARAEEEGTVTVYSFTSRIAAVEEAFEEQYPNIDLIGHDISSTEQITRLKAEADSGAETADVAYISDAPVVITELIDQGILHNYVPPRVEDVLPEEYRDPMLANRLSTKVLMYNEEAHPQGSPITNLWQLTDEEWNGRVVMVDPAVRGDYLDLMAEIVRQSDAMAQAYQDHYGSEIELDDDVENAGEQFIKNLYANGLVLVDDTDSVNQAVGAKGQDNPPVGFTSYSDRRDNEEEGWALQASLGTAPSPGITFPAYVSLVDGAAHPAAARLAIDFLMGDDSATGGPGYEPFYVPGDYPTRTDIEAPADAAPLDELAAWDIDPEATAEIRSDVADFLLTL</sequence>
<dbReference type="PROSITE" id="PS51257">
    <property type="entry name" value="PROKAR_LIPOPROTEIN"/>
    <property type="match status" value="1"/>
</dbReference>
<dbReference type="InterPro" id="IPR006059">
    <property type="entry name" value="SBP"/>
</dbReference>
<evidence type="ECO:0000313" key="4">
    <source>
        <dbReference type="Proteomes" id="UP001238805"/>
    </source>
</evidence>
<evidence type="ECO:0000256" key="1">
    <source>
        <dbReference type="ARBA" id="ARBA00022729"/>
    </source>
</evidence>
<protein>
    <submittedName>
        <fullName evidence="3">Extracellular solute-binding protein</fullName>
    </submittedName>
</protein>
<evidence type="ECO:0000313" key="3">
    <source>
        <dbReference type="EMBL" id="WIM69452.1"/>
    </source>
</evidence>
<accession>A0ABY8VK77</accession>
<proteinExistence type="predicted"/>
<feature type="signal peptide" evidence="2">
    <location>
        <begin position="1"/>
        <end position="24"/>
    </location>
</feature>